<organism evidence="2 3">
    <name type="scientific">Afipia massiliensis</name>
    <dbReference type="NCBI Taxonomy" id="211460"/>
    <lineage>
        <taxon>Bacteria</taxon>
        <taxon>Pseudomonadati</taxon>
        <taxon>Pseudomonadota</taxon>
        <taxon>Alphaproteobacteria</taxon>
        <taxon>Hyphomicrobiales</taxon>
        <taxon>Nitrobacteraceae</taxon>
        <taxon>Afipia</taxon>
    </lineage>
</organism>
<sequence>MRHRFVVCTTIAAALAVGAATAAFAQTYEVTKLVPGSAFHGVHGLGIDKSGRLFAGSVAGAALYEVDRNAGTAKISISTADGGMADDIAFAPDGTMAWTGFLTGDLYARKGDGPIKKLASGLPGINSLAFRKDGRLYATQVFLGDALYEIDIEGAKPPRKIMEKMGGLNGFEFGPDDRLYGPLWFKGQVVKVDVDKGELAVVAEGFKVPAAVNFDSKGNLWVVDTALGQLVKVDPKTGTKKVTAQLKPALDNLAIDGNDRIFVSNMADNGIQEVDPETGAAKQVIIGQLSLPGGIGVVSDNGKDTVYVADVFAYRTVDGSTGKVSEPARMHADGVTLEYPMSATAKDDFVLLSSWFTGTVQLIDRKTGKTVEMLHGFTAPHDAVRLGDGSILVNELGTKSLVRASGEHGKDRKTIASDLAGPVGLVAANDNTAYVTEAFAGLVSKIDVASGAKTVVAKDLKGPEGIALAPDGKLIVAEVGAKRVISIDPQTGTITELAGNLPIGLAGAAGTLPTNIPTGVGVGASGTIYVSSDIENAIYTLKKK</sequence>
<comment type="caution">
    <text evidence="2">The sequence shown here is derived from an EMBL/GenBank/DDBJ whole genome shotgun (WGS) entry which is preliminary data.</text>
</comment>
<dbReference type="AlphaFoldDB" id="A0A4U6BPC8"/>
<dbReference type="OrthoDB" id="30052at2"/>
<dbReference type="PANTHER" id="PTHR40274">
    <property type="entry name" value="VIRGINIAMYCIN B LYASE"/>
    <property type="match status" value="1"/>
</dbReference>
<accession>A0A4U6BPC8</accession>
<feature type="chain" id="PRO_5020448390" description="SMP-30/Gluconolactonase/LRE-like region domain-containing protein" evidence="1">
    <location>
        <begin position="26"/>
        <end position="544"/>
    </location>
</feature>
<evidence type="ECO:0008006" key="4">
    <source>
        <dbReference type="Google" id="ProtNLM"/>
    </source>
</evidence>
<protein>
    <recommendedName>
        <fullName evidence="4">SMP-30/Gluconolactonase/LRE-like region domain-containing protein</fullName>
    </recommendedName>
</protein>
<evidence type="ECO:0000313" key="3">
    <source>
        <dbReference type="Proteomes" id="UP000034832"/>
    </source>
</evidence>
<dbReference type="SUPFAM" id="SSF63829">
    <property type="entry name" value="Calcium-dependent phosphotriesterase"/>
    <property type="match status" value="2"/>
</dbReference>
<proteinExistence type="predicted"/>
<gene>
    <name evidence="2" type="ORF">YH63_003715</name>
</gene>
<dbReference type="Proteomes" id="UP000034832">
    <property type="component" value="Unassembled WGS sequence"/>
</dbReference>
<dbReference type="InterPro" id="IPR011042">
    <property type="entry name" value="6-blade_b-propeller_TolB-like"/>
</dbReference>
<keyword evidence="3" id="KW-1185">Reference proteome</keyword>
<reference evidence="2" key="1">
    <citation type="submission" date="2019-04" db="EMBL/GenBank/DDBJ databases">
        <title>Whole genome sequencing of cave bacteria.</title>
        <authorList>
            <person name="Gan H.M."/>
            <person name="Barton H."/>
            <person name="Savka M.A."/>
        </authorList>
    </citation>
    <scope>NUCLEOTIDE SEQUENCE [LARGE SCALE GENOMIC DNA]</scope>
    <source>
        <strain evidence="2">LC387</strain>
    </source>
</reference>
<dbReference type="EMBL" id="LBIA02000001">
    <property type="protein sequence ID" value="TKT70584.1"/>
    <property type="molecule type" value="Genomic_DNA"/>
</dbReference>
<evidence type="ECO:0000313" key="2">
    <source>
        <dbReference type="EMBL" id="TKT70584.1"/>
    </source>
</evidence>
<dbReference type="InterPro" id="IPR051344">
    <property type="entry name" value="Vgb"/>
</dbReference>
<dbReference type="Gene3D" id="2.120.10.30">
    <property type="entry name" value="TolB, C-terminal domain"/>
    <property type="match status" value="3"/>
</dbReference>
<dbReference type="RefSeq" id="WP_046828774.1">
    <property type="nucleotide sequence ID" value="NZ_LBIA02000001.1"/>
</dbReference>
<evidence type="ECO:0000256" key="1">
    <source>
        <dbReference type="SAM" id="SignalP"/>
    </source>
</evidence>
<feature type="signal peptide" evidence="1">
    <location>
        <begin position="1"/>
        <end position="25"/>
    </location>
</feature>
<dbReference type="STRING" id="211460.YH63_15170"/>
<dbReference type="PANTHER" id="PTHR40274:SF4">
    <property type="entry name" value="BLL1406 PROTEIN"/>
    <property type="match status" value="1"/>
</dbReference>
<dbReference type="SUPFAM" id="SSF101898">
    <property type="entry name" value="NHL repeat"/>
    <property type="match status" value="1"/>
</dbReference>
<keyword evidence="1" id="KW-0732">Signal</keyword>
<name>A0A4U6BPC8_9BRAD</name>